<evidence type="ECO:0000313" key="7">
    <source>
        <dbReference type="EMBL" id="CAI0420713.1"/>
    </source>
</evidence>
<dbReference type="GO" id="GO:0016705">
    <property type="term" value="F:oxidoreductase activity, acting on paired donors, with incorporation or reduction of molecular oxygen"/>
    <property type="evidence" value="ECO:0007669"/>
    <property type="project" value="InterPro"/>
</dbReference>
<keyword evidence="8" id="KW-1185">Reference proteome</keyword>
<dbReference type="EMBL" id="CAMGYJ010000005">
    <property type="protein sequence ID" value="CAI0420713.1"/>
    <property type="molecule type" value="Genomic_DNA"/>
</dbReference>
<protein>
    <submittedName>
        <fullName evidence="7">Uncharacterized protein</fullName>
    </submittedName>
</protein>
<proteinExistence type="inferred from homology"/>
<evidence type="ECO:0000256" key="4">
    <source>
        <dbReference type="ARBA" id="ARBA00023004"/>
    </source>
</evidence>
<dbReference type="CDD" id="cd11073">
    <property type="entry name" value="CYP76-like"/>
    <property type="match status" value="1"/>
</dbReference>
<evidence type="ECO:0000256" key="1">
    <source>
        <dbReference type="ARBA" id="ARBA00010617"/>
    </source>
</evidence>
<organism evidence="7 8">
    <name type="scientific">Linum tenue</name>
    <dbReference type="NCBI Taxonomy" id="586396"/>
    <lineage>
        <taxon>Eukaryota</taxon>
        <taxon>Viridiplantae</taxon>
        <taxon>Streptophyta</taxon>
        <taxon>Embryophyta</taxon>
        <taxon>Tracheophyta</taxon>
        <taxon>Spermatophyta</taxon>
        <taxon>Magnoliopsida</taxon>
        <taxon>eudicotyledons</taxon>
        <taxon>Gunneridae</taxon>
        <taxon>Pentapetalae</taxon>
        <taxon>rosids</taxon>
        <taxon>fabids</taxon>
        <taxon>Malpighiales</taxon>
        <taxon>Linaceae</taxon>
        <taxon>Linum</taxon>
    </lineage>
</organism>
<evidence type="ECO:0000313" key="8">
    <source>
        <dbReference type="Proteomes" id="UP001154282"/>
    </source>
</evidence>
<comment type="similarity">
    <text evidence="1 6">Belongs to the cytochrome P450 family.</text>
</comment>
<keyword evidence="6" id="KW-0503">Monooxygenase</keyword>
<dbReference type="GO" id="GO:0005506">
    <property type="term" value="F:iron ion binding"/>
    <property type="evidence" value="ECO:0007669"/>
    <property type="project" value="InterPro"/>
</dbReference>
<dbReference type="PANTHER" id="PTHR47950">
    <property type="entry name" value="CYTOCHROME P450, FAMILY 76, SUBFAMILY C, POLYPEPTIDE 5-RELATED"/>
    <property type="match status" value="1"/>
</dbReference>
<dbReference type="InterPro" id="IPR036396">
    <property type="entry name" value="Cyt_P450_sf"/>
</dbReference>
<gene>
    <name evidence="7" type="ORF">LITE_LOCUS18460</name>
</gene>
<evidence type="ECO:0000256" key="5">
    <source>
        <dbReference type="PIRSR" id="PIRSR602401-1"/>
    </source>
</evidence>
<feature type="binding site" description="axial binding residue" evidence="5">
    <location>
        <position position="457"/>
    </location>
    <ligand>
        <name>heme</name>
        <dbReference type="ChEBI" id="CHEBI:30413"/>
    </ligand>
    <ligandPart>
        <name>Fe</name>
        <dbReference type="ChEBI" id="CHEBI:18248"/>
    </ligandPart>
</feature>
<dbReference type="PRINTS" id="PR00385">
    <property type="entry name" value="P450"/>
</dbReference>
<evidence type="ECO:0000256" key="2">
    <source>
        <dbReference type="ARBA" id="ARBA00022723"/>
    </source>
</evidence>
<reference evidence="7" key="1">
    <citation type="submission" date="2022-08" db="EMBL/GenBank/DDBJ databases">
        <authorList>
            <person name="Gutierrez-Valencia J."/>
        </authorList>
    </citation>
    <scope>NUCLEOTIDE SEQUENCE</scope>
</reference>
<dbReference type="InterPro" id="IPR002401">
    <property type="entry name" value="Cyt_P450_E_grp-I"/>
</dbReference>
<comment type="cofactor">
    <cofactor evidence="5">
        <name>heme</name>
        <dbReference type="ChEBI" id="CHEBI:30413"/>
    </cofactor>
</comment>
<dbReference type="GO" id="GO:0004497">
    <property type="term" value="F:monooxygenase activity"/>
    <property type="evidence" value="ECO:0007669"/>
    <property type="project" value="UniProtKB-KW"/>
</dbReference>
<dbReference type="AlphaFoldDB" id="A0AAV0KF59"/>
<dbReference type="Pfam" id="PF00067">
    <property type="entry name" value="p450"/>
    <property type="match status" value="1"/>
</dbReference>
<dbReference type="Proteomes" id="UP001154282">
    <property type="component" value="Unassembled WGS sequence"/>
</dbReference>
<dbReference type="InterPro" id="IPR001128">
    <property type="entry name" value="Cyt_P450"/>
</dbReference>
<dbReference type="GO" id="GO:0020037">
    <property type="term" value="F:heme binding"/>
    <property type="evidence" value="ECO:0007669"/>
    <property type="project" value="InterPro"/>
</dbReference>
<dbReference type="PROSITE" id="PS00086">
    <property type="entry name" value="CYTOCHROME_P450"/>
    <property type="match status" value="1"/>
</dbReference>
<dbReference type="PRINTS" id="PR00463">
    <property type="entry name" value="EP450I"/>
</dbReference>
<dbReference type="PANTHER" id="PTHR47950:SF48">
    <property type="entry name" value="CYTOCHROME P450 FAMILY PROTEIN, EXPRESSED"/>
    <property type="match status" value="1"/>
</dbReference>
<dbReference type="Gene3D" id="1.10.630.10">
    <property type="entry name" value="Cytochrome P450"/>
    <property type="match status" value="1"/>
</dbReference>
<keyword evidence="2 5" id="KW-0479">Metal-binding</keyword>
<evidence type="ECO:0000256" key="3">
    <source>
        <dbReference type="ARBA" id="ARBA00023002"/>
    </source>
</evidence>
<dbReference type="FunFam" id="1.10.630.10:FF:000007">
    <property type="entry name" value="Cytochrome P450 76C4"/>
    <property type="match status" value="1"/>
</dbReference>
<accession>A0AAV0KF59</accession>
<comment type="caution">
    <text evidence="7">The sequence shown here is derived from an EMBL/GenBank/DDBJ whole genome shotgun (WGS) entry which is preliminary data.</text>
</comment>
<keyword evidence="4 5" id="KW-0408">Iron</keyword>
<evidence type="ECO:0000256" key="6">
    <source>
        <dbReference type="RuleBase" id="RU000461"/>
    </source>
</evidence>
<name>A0AAV0KF59_9ROSI</name>
<keyword evidence="3 6" id="KW-0560">Oxidoreductase</keyword>
<dbReference type="SUPFAM" id="SSF48264">
    <property type="entry name" value="Cytochrome P450"/>
    <property type="match status" value="1"/>
</dbReference>
<dbReference type="InterPro" id="IPR017972">
    <property type="entry name" value="Cyt_P450_CS"/>
</dbReference>
<keyword evidence="5 6" id="KW-0349">Heme</keyword>
<sequence>MELLLLLLSCFLCLILTLTFLRLLTRNTPAAKLPPGPSRLPIIGNLHMLGDKPHQSLAQLAKIHGPLMSLQLGRVTTIVASSPDTAREILQKHDKVLSDRHVPAAAQVLDIHKFTIPALPVGSRWRNLRKVCNSYIFTTQRLDMNQDIRRVKVLGLLEGVRRHAAERPGEALDVGKAAFKASLNALSSTILSMDLAEEEEEEEKSSGTAREFKELVRELLGEIGKPNLGDYFPVVARLDLQGIQRRSEGHLRKILNWFGWVIDERRRDLKSESYVSTNDMLDTLLAMGDTDHDSKHEEAAATMDPLCIKYLFLDLFVAGTDTTTSTLEWAMTELLRNSSTLAKAKKELDQIIGKDIQLRESDIPRLPYLQAIVKETFRLHPTTPLLLPRKATADVEIHGFTIPKGAQILVNVWAIGRDSTTWDDPKSFVPERFLGSKVDVKGNNFELLPFGAGRRTCPGQSLALRMLHMMLGSLVHGFNWKLPDGLKLETLDMEEKFGLTLQKAKPLFAIPTCR</sequence>